<proteinExistence type="predicted"/>
<gene>
    <name evidence="2" type="ORF">MPLG2_3423</name>
</gene>
<evidence type="ECO:0000313" key="2">
    <source>
        <dbReference type="EMBL" id="SPD88453.1"/>
    </source>
</evidence>
<name>A0A2N9JLK1_9ACTN</name>
<feature type="compositionally biased region" description="Basic and acidic residues" evidence="1">
    <location>
        <begin position="1"/>
        <end position="11"/>
    </location>
</feature>
<sequence>MSRDATRDRSLEAFSVDAPPPQ</sequence>
<evidence type="ECO:0000256" key="1">
    <source>
        <dbReference type="SAM" id="MobiDB-lite"/>
    </source>
</evidence>
<protein>
    <submittedName>
        <fullName evidence="2">Uncharacterized protein</fullName>
    </submittedName>
</protein>
<dbReference type="KEGG" id="mgg:MPLG2_3423"/>
<dbReference type="EMBL" id="LT985188">
    <property type="protein sequence ID" value="SPD88453.1"/>
    <property type="molecule type" value="Genomic_DNA"/>
</dbReference>
<reference evidence="2 3" key="1">
    <citation type="submission" date="2018-02" db="EMBL/GenBank/DDBJ databases">
        <authorList>
            <person name="Cohen D.B."/>
            <person name="Kent A.D."/>
        </authorList>
    </citation>
    <scope>NUCLEOTIDE SEQUENCE [LARGE SCALE GENOMIC DNA]</scope>
    <source>
        <strain evidence="2">1</strain>
    </source>
</reference>
<dbReference type="AlphaFoldDB" id="A0A2N9JLK1"/>
<organism evidence="2 3">
    <name type="scientific">Micropruina glycogenica</name>
    <dbReference type="NCBI Taxonomy" id="75385"/>
    <lineage>
        <taxon>Bacteria</taxon>
        <taxon>Bacillati</taxon>
        <taxon>Actinomycetota</taxon>
        <taxon>Actinomycetes</taxon>
        <taxon>Propionibacteriales</taxon>
        <taxon>Nocardioidaceae</taxon>
        <taxon>Micropruina</taxon>
    </lineage>
</organism>
<keyword evidence="3" id="KW-1185">Reference proteome</keyword>
<feature type="region of interest" description="Disordered" evidence="1">
    <location>
        <begin position="1"/>
        <end position="22"/>
    </location>
</feature>
<accession>A0A2N9JLK1</accession>
<evidence type="ECO:0000313" key="3">
    <source>
        <dbReference type="Proteomes" id="UP000238164"/>
    </source>
</evidence>
<dbReference type="Proteomes" id="UP000238164">
    <property type="component" value="Chromosome 1"/>
</dbReference>